<keyword evidence="4" id="KW-1185">Reference proteome</keyword>
<feature type="domain" description="SMP-30/Gluconolactonase/LRE-like region" evidence="2">
    <location>
        <begin position="12"/>
        <end position="252"/>
    </location>
</feature>
<gene>
    <name evidence="3" type="ORF">NX784_18250</name>
</gene>
<evidence type="ECO:0000259" key="2">
    <source>
        <dbReference type="Pfam" id="PF08450"/>
    </source>
</evidence>
<comment type="caution">
    <text evidence="3">The sequence shown here is derived from an EMBL/GenBank/DDBJ whole genome shotgun (WGS) entry which is preliminary data.</text>
</comment>
<comment type="similarity">
    <text evidence="1">Belongs to the SMP-30/CGR1 family.</text>
</comment>
<dbReference type="InterPro" id="IPR005511">
    <property type="entry name" value="SMP-30"/>
</dbReference>
<dbReference type="PANTHER" id="PTHR10907:SF47">
    <property type="entry name" value="REGUCALCIN"/>
    <property type="match status" value="1"/>
</dbReference>
<proteinExistence type="inferred from homology"/>
<reference evidence="3 4" key="1">
    <citation type="submission" date="2022-08" db="EMBL/GenBank/DDBJ databases">
        <title>Reclassification of Massilia species as members of the genera Telluria, Duganella, Pseudoduganella, Mokoshia gen. nov. and Zemynaea gen. nov. using orthogonal and non-orthogonal genome-based approaches.</title>
        <authorList>
            <person name="Bowman J.P."/>
        </authorList>
    </citation>
    <scope>NUCLEOTIDE SEQUENCE [LARGE SCALE GENOMIC DNA]</scope>
    <source>
        <strain evidence="3 4">JCM 31316</strain>
    </source>
</reference>
<dbReference type="PANTHER" id="PTHR10907">
    <property type="entry name" value="REGUCALCIN"/>
    <property type="match status" value="1"/>
</dbReference>
<protein>
    <submittedName>
        <fullName evidence="3">SMP-30/gluconolactonase/LRE family protein</fullName>
    </submittedName>
</protein>
<accession>A0ABT1ZUC2</accession>
<dbReference type="InterPro" id="IPR011042">
    <property type="entry name" value="6-blade_b-propeller_TolB-like"/>
</dbReference>
<name>A0ABT1ZUC2_9BURK</name>
<dbReference type="Gene3D" id="2.120.10.30">
    <property type="entry name" value="TolB, C-terminal domain"/>
    <property type="match status" value="1"/>
</dbReference>
<dbReference type="Proteomes" id="UP001204151">
    <property type="component" value="Unassembled WGS sequence"/>
</dbReference>
<sequence length="283" mass="30243">MARIVTDCANTLGECVLWCERSQRVLWTDILGATLYAHHPASGMTFTWAMPERLASFALTGAEDRLLLGLASRLAFFDFATGAVAPLADVEPDLPTRLNDGRCDRQGNFVFGTFHEGEPRLAIGSFYRLNAAGLRLERLALPSVAIANSICFSPDGTTMYYCDSPTRTIRRCDYPLLTNDRVFAHVDGPGEPDGSCIDADGHLWNAQWGAARIVRYAPDGRVDRSIATPALQPSCVAFGGAASDTLYCSSARIGLAAPGPADGALLALATGGIRGLPESRFAG</sequence>
<dbReference type="RefSeq" id="WP_258818123.1">
    <property type="nucleotide sequence ID" value="NZ_JANUGW010000014.1"/>
</dbReference>
<evidence type="ECO:0000256" key="1">
    <source>
        <dbReference type="ARBA" id="ARBA00008853"/>
    </source>
</evidence>
<dbReference type="Pfam" id="PF08450">
    <property type="entry name" value="SGL"/>
    <property type="match status" value="1"/>
</dbReference>
<dbReference type="EMBL" id="JANUGW010000014">
    <property type="protein sequence ID" value="MCS0583537.1"/>
    <property type="molecule type" value="Genomic_DNA"/>
</dbReference>
<organism evidence="3 4">
    <name type="scientific">Massilia pinisoli</name>
    <dbReference type="NCBI Taxonomy" id="1772194"/>
    <lineage>
        <taxon>Bacteria</taxon>
        <taxon>Pseudomonadati</taxon>
        <taxon>Pseudomonadota</taxon>
        <taxon>Betaproteobacteria</taxon>
        <taxon>Burkholderiales</taxon>
        <taxon>Oxalobacteraceae</taxon>
        <taxon>Telluria group</taxon>
        <taxon>Massilia</taxon>
    </lineage>
</organism>
<evidence type="ECO:0000313" key="3">
    <source>
        <dbReference type="EMBL" id="MCS0583537.1"/>
    </source>
</evidence>
<dbReference type="InterPro" id="IPR013658">
    <property type="entry name" value="SGL"/>
</dbReference>
<dbReference type="SUPFAM" id="SSF63829">
    <property type="entry name" value="Calcium-dependent phosphotriesterase"/>
    <property type="match status" value="1"/>
</dbReference>
<dbReference type="PRINTS" id="PR01790">
    <property type="entry name" value="SMP30FAMILY"/>
</dbReference>
<evidence type="ECO:0000313" key="4">
    <source>
        <dbReference type="Proteomes" id="UP001204151"/>
    </source>
</evidence>